<feature type="site" description="Increases nucleophilicity of active site Cys" evidence="7">
    <location>
        <position position="452"/>
    </location>
</feature>
<comment type="catalytic activity">
    <reaction evidence="7">
        <text>hydrogenobyrinate + 2 L-glutamine + 2 ATP + 2 H2O = hydrogenobyrinate a,c-diamide + 2 L-glutamate + 2 ADP + 2 phosphate + 2 H(+)</text>
        <dbReference type="Rhea" id="RHEA:12544"/>
        <dbReference type="ChEBI" id="CHEBI:15377"/>
        <dbReference type="ChEBI" id="CHEBI:15378"/>
        <dbReference type="ChEBI" id="CHEBI:29985"/>
        <dbReference type="ChEBI" id="CHEBI:30616"/>
        <dbReference type="ChEBI" id="CHEBI:43474"/>
        <dbReference type="ChEBI" id="CHEBI:58359"/>
        <dbReference type="ChEBI" id="CHEBI:77873"/>
        <dbReference type="ChEBI" id="CHEBI:77874"/>
        <dbReference type="ChEBI" id="CHEBI:456216"/>
        <dbReference type="EC" id="6.3.5.9"/>
    </reaction>
</comment>
<dbReference type="GO" id="GO:0009236">
    <property type="term" value="P:cobalamin biosynthetic process"/>
    <property type="evidence" value="ECO:0007669"/>
    <property type="project" value="UniProtKB-UniRule"/>
</dbReference>
<dbReference type="SUPFAM" id="SSF53383">
    <property type="entry name" value="PLP-dependent transferases"/>
    <property type="match status" value="1"/>
</dbReference>
<dbReference type="InterPro" id="IPR004839">
    <property type="entry name" value="Aminotransferase_I/II_large"/>
</dbReference>
<comment type="pathway">
    <text evidence="7">Cofactor biosynthesis; adenosylcobalamin biosynthesis; cob(II)yrinate a,c-diamide from precorrin-2 (aerobic route): step 9/10.</text>
</comment>
<dbReference type="Proteomes" id="UP000199103">
    <property type="component" value="Chromosome I"/>
</dbReference>
<evidence type="ECO:0000256" key="5">
    <source>
        <dbReference type="ARBA" id="ARBA00022842"/>
    </source>
</evidence>
<dbReference type="GO" id="GO:0042242">
    <property type="term" value="F:cobyrinic acid a,c-diamide synthase activity"/>
    <property type="evidence" value="ECO:0007669"/>
    <property type="project" value="InterPro"/>
</dbReference>
<evidence type="ECO:0000256" key="4">
    <source>
        <dbReference type="ARBA" id="ARBA00022840"/>
    </source>
</evidence>
<dbReference type="InterPro" id="IPR004484">
    <property type="entry name" value="CbiA/CobB_synth"/>
</dbReference>
<organism evidence="12 13">
    <name type="scientific">Microlunatus soli</name>
    <dbReference type="NCBI Taxonomy" id="630515"/>
    <lineage>
        <taxon>Bacteria</taxon>
        <taxon>Bacillati</taxon>
        <taxon>Actinomycetota</taxon>
        <taxon>Actinomycetes</taxon>
        <taxon>Propionibacteriales</taxon>
        <taxon>Propionibacteriaceae</taxon>
        <taxon>Microlunatus</taxon>
    </lineage>
</organism>
<dbReference type="InterPro" id="IPR004838">
    <property type="entry name" value="NHTrfase_class1_PyrdxlP-BS"/>
</dbReference>
<dbReference type="AlphaFoldDB" id="A0A1H1ZGT1"/>
<dbReference type="Gene3D" id="3.40.50.880">
    <property type="match status" value="1"/>
</dbReference>
<dbReference type="GO" id="GO:0005524">
    <property type="term" value="F:ATP binding"/>
    <property type="evidence" value="ECO:0007669"/>
    <property type="project" value="UniProtKB-UniRule"/>
</dbReference>
<dbReference type="NCBIfam" id="NF002204">
    <property type="entry name" value="PRK01077.1"/>
    <property type="match status" value="1"/>
</dbReference>
<dbReference type="CDD" id="cd00609">
    <property type="entry name" value="AAT_like"/>
    <property type="match status" value="1"/>
</dbReference>
<dbReference type="Pfam" id="PF00155">
    <property type="entry name" value="Aminotran_1_2"/>
    <property type="match status" value="1"/>
</dbReference>
<keyword evidence="7" id="KW-0169">Cobalamin biosynthesis</keyword>
<dbReference type="InterPro" id="IPR029062">
    <property type="entry name" value="Class_I_gatase-like"/>
</dbReference>
<comment type="cofactor">
    <cofactor evidence="1 7">
        <name>Mg(2+)</name>
        <dbReference type="ChEBI" id="CHEBI:18420"/>
    </cofactor>
</comment>
<evidence type="ECO:0000256" key="3">
    <source>
        <dbReference type="ARBA" id="ARBA00022741"/>
    </source>
</evidence>
<reference evidence="12 13" key="1">
    <citation type="submission" date="2016-10" db="EMBL/GenBank/DDBJ databases">
        <authorList>
            <person name="de Groot N.N."/>
        </authorList>
    </citation>
    <scope>NUCLEOTIDE SEQUENCE [LARGE SCALE GENOMIC DNA]</scope>
    <source>
        <strain evidence="12 13">DSM 21800</strain>
    </source>
</reference>
<comment type="function">
    <text evidence="7">Catalyzes the ATP-dependent amidation of the two carboxylate groups at positions a and c of hydrogenobyrinate, using either L-glutamine or ammonia as the nitrogen source.</text>
</comment>
<dbReference type="PROSITE" id="PS00105">
    <property type="entry name" value="AA_TRANSFER_CLASS_1"/>
    <property type="match status" value="1"/>
</dbReference>
<feature type="domain" description="Aminotransferase class I/classII large" evidence="9">
    <location>
        <begin position="520"/>
        <end position="833"/>
    </location>
</feature>
<dbReference type="InterPro" id="IPR002586">
    <property type="entry name" value="CobQ/CobB/MinD/ParA_Nub-bd_dom"/>
</dbReference>
<dbReference type="PANTHER" id="PTHR43873:SF1">
    <property type="entry name" value="COBYRINATE A,C-DIAMIDE SYNTHASE"/>
    <property type="match status" value="1"/>
</dbReference>
<comment type="similarity">
    <text evidence="7">Belongs to the CobB/CbiA family.</text>
</comment>
<dbReference type="SUPFAM" id="SSF52317">
    <property type="entry name" value="Class I glutamine amidotransferase-like"/>
    <property type="match status" value="1"/>
</dbReference>
<evidence type="ECO:0000256" key="7">
    <source>
        <dbReference type="HAMAP-Rule" id="MF_00027"/>
    </source>
</evidence>
<name>A0A1H1ZGT1_9ACTN</name>
<evidence type="ECO:0000256" key="8">
    <source>
        <dbReference type="SAM" id="MobiDB-lite"/>
    </source>
</evidence>
<dbReference type="EMBL" id="LT629772">
    <property type="protein sequence ID" value="SDT32870.1"/>
    <property type="molecule type" value="Genomic_DNA"/>
</dbReference>
<dbReference type="HAMAP" id="MF_00027">
    <property type="entry name" value="CobB_CbiA"/>
    <property type="match status" value="1"/>
</dbReference>
<dbReference type="SUPFAM" id="SSF52540">
    <property type="entry name" value="P-loop containing nucleoside triphosphate hydrolases"/>
    <property type="match status" value="1"/>
</dbReference>
<dbReference type="InterPro" id="IPR027417">
    <property type="entry name" value="P-loop_NTPase"/>
</dbReference>
<dbReference type="PANTHER" id="PTHR43873">
    <property type="entry name" value="COBYRINATE A,C-DIAMIDE SYNTHASE"/>
    <property type="match status" value="1"/>
</dbReference>
<proteinExistence type="inferred from homology"/>
<dbReference type="Pfam" id="PF07685">
    <property type="entry name" value="GATase_3"/>
    <property type="match status" value="1"/>
</dbReference>
<dbReference type="NCBIfam" id="TIGR00379">
    <property type="entry name" value="cobB"/>
    <property type="match status" value="1"/>
</dbReference>
<evidence type="ECO:0000256" key="2">
    <source>
        <dbReference type="ARBA" id="ARBA00022598"/>
    </source>
</evidence>
<evidence type="ECO:0000256" key="6">
    <source>
        <dbReference type="ARBA" id="ARBA00022962"/>
    </source>
</evidence>
<keyword evidence="3 7" id="KW-0547">Nucleotide-binding</keyword>
<keyword evidence="13" id="KW-1185">Reference proteome</keyword>
<sequence>MTVGGSDLVQAGPRVVIAAPGSGQGKTTVATGLMAALRAAGDRVAGFKIGPDYIDPGYHALATGRPGRNLDPRLCSPEAILPLFLHGMAVPDRADLAVVEGVMGLYDGQLGTPGFASTAHVAGLLGAPVIIVLDVSGLSRTAGAIVAGLAAADPELQIGGVILNKAGSDRHRAEVAAALAEQGFPVLGSVPRDAGIAVPSRHLGLIPAAERGEAADAVARLAELLAGMVDLDAIREVARRAPGLRGAPWDPAAAIGAHPTAATDSAAPVVAVAGGRAFTFHYPETEELLRAAGCRPVIFDPVTDQRLPDGTAGLYLGGGFPELHAADLAGNDRLRQHIADAIASGLPTVAECAGLLYLCRSCDGAPMVGALPVDAGMTERLRLGYRTAVADHDQLLSPAGGTVVGHEFHRTAVLSDAPAGASAGWQIDDRPEGYSLDPSGSGRPTLHASYLHLHWAGQPQVARRFADAVHSYARRVPQPAGGVIAPPSIAQHSKESRRRTDPPDHDLDHHGDREIADGLTDLAVNVRLDRPPSWLAEILRGSVDALAGYPRPERAIAAIAAAHGVTAEQVLPTAGGAEAFTLIARGVAGDRPVVVHPQFTEPEAALRTAGRVPRRVITDQADGFALDPAAVPDDADLIMIGNPTNPTSVLHPADRIRRLVGPGRVVCVDEAFMDAVPGERESLIGGDLTGIVVLRSLTKTWGLAGLRAGYAVGDPTIIAAMRAQQPPWSVSVPAIDATVACLSESARAEAARAAVDFEPRRRLLIVGLERVGLTVVQPATAPFVLVRGPVGLRSRLRDHGIVVRRGDTFPGLDASWIRVAVRDPETTDQLIKTLTNPDLMSFGPEPGGQR</sequence>
<dbReference type="GO" id="GO:0030170">
    <property type="term" value="F:pyridoxal phosphate binding"/>
    <property type="evidence" value="ECO:0007669"/>
    <property type="project" value="InterPro"/>
</dbReference>
<evidence type="ECO:0000259" key="10">
    <source>
        <dbReference type="Pfam" id="PF01656"/>
    </source>
</evidence>
<dbReference type="UniPathway" id="UPA00148">
    <property type="reaction ID" value="UER00220"/>
</dbReference>
<keyword evidence="2 7" id="KW-0436">Ligase</keyword>
<dbReference type="GO" id="GO:0043802">
    <property type="term" value="F:hydrogenobyrinic acid a,c-diamide synthase (glutamine-hydrolysing) activity"/>
    <property type="evidence" value="ECO:0007669"/>
    <property type="project" value="UniProtKB-UniRule"/>
</dbReference>
<keyword evidence="5 7" id="KW-0460">Magnesium</keyword>
<dbReference type="EC" id="6.3.5.9" evidence="7"/>
<feature type="domain" description="CobQ/CobB/MinD/ParA nucleotide binding" evidence="10">
    <location>
        <begin position="15"/>
        <end position="202"/>
    </location>
</feature>
<gene>
    <name evidence="7" type="primary">cobB</name>
    <name evidence="12" type="ORF">SAMN04489812_5212</name>
</gene>
<dbReference type="CDD" id="cd03130">
    <property type="entry name" value="GATase1_CobB"/>
    <property type="match status" value="1"/>
</dbReference>
<dbReference type="InterPro" id="IPR011698">
    <property type="entry name" value="GATase_3"/>
</dbReference>
<dbReference type="Gene3D" id="3.90.1150.10">
    <property type="entry name" value="Aspartate Aminotransferase, domain 1"/>
    <property type="match status" value="1"/>
</dbReference>
<dbReference type="Pfam" id="PF01656">
    <property type="entry name" value="CbiA"/>
    <property type="match status" value="1"/>
</dbReference>
<dbReference type="PROSITE" id="PS51274">
    <property type="entry name" value="GATASE_COBBQ"/>
    <property type="match status" value="1"/>
</dbReference>
<dbReference type="InterPro" id="IPR015421">
    <property type="entry name" value="PyrdxlP-dep_Trfase_major"/>
</dbReference>
<dbReference type="CDD" id="cd05388">
    <property type="entry name" value="CobB_N"/>
    <property type="match status" value="1"/>
</dbReference>
<dbReference type="NCBIfam" id="NF005915">
    <property type="entry name" value="PRK07908.1"/>
    <property type="match status" value="1"/>
</dbReference>
<protein>
    <recommendedName>
        <fullName evidence="7">Hydrogenobyrinate a,c-diamide synthase</fullName>
        <ecNumber evidence="7">6.3.5.9</ecNumber>
    </recommendedName>
    <alternativeName>
        <fullName evidence="7">Hydrogenobyrinic acid a,c-diamide synthase</fullName>
    </alternativeName>
</protein>
<evidence type="ECO:0000259" key="11">
    <source>
        <dbReference type="Pfam" id="PF07685"/>
    </source>
</evidence>
<dbReference type="InterPro" id="IPR015424">
    <property type="entry name" value="PyrdxlP-dep_Trfase"/>
</dbReference>
<comment type="miscellaneous">
    <text evidence="7">The a and c carboxylates of hydrogenobyrinate are activated for nucleophilic attack via formation of a phosphorylated intermediate by ATP. CobB catalyzes first the amidation of the c-carboxylate, and then that of the a-carboxylate.</text>
</comment>
<keyword evidence="4 7" id="KW-0067">ATP-binding</keyword>
<dbReference type="Gene3D" id="3.40.50.300">
    <property type="entry name" value="P-loop containing nucleotide triphosphate hydrolases"/>
    <property type="match status" value="1"/>
</dbReference>
<evidence type="ECO:0000313" key="13">
    <source>
        <dbReference type="Proteomes" id="UP000199103"/>
    </source>
</evidence>
<feature type="active site" description="Nucleophile" evidence="7">
    <location>
        <position position="352"/>
    </location>
</feature>
<feature type="compositionally biased region" description="Basic and acidic residues" evidence="8">
    <location>
        <begin position="492"/>
        <end position="512"/>
    </location>
</feature>
<accession>A0A1H1ZGT1</accession>
<dbReference type="InterPro" id="IPR015422">
    <property type="entry name" value="PyrdxlP-dep_Trfase_small"/>
</dbReference>
<feature type="region of interest" description="Disordered" evidence="8">
    <location>
        <begin position="478"/>
        <end position="512"/>
    </location>
</feature>
<feature type="domain" description="CobB/CobQ-like glutamine amidotransferase" evidence="11">
    <location>
        <begin position="270"/>
        <end position="458"/>
    </location>
</feature>
<evidence type="ECO:0000256" key="1">
    <source>
        <dbReference type="ARBA" id="ARBA00001946"/>
    </source>
</evidence>
<keyword evidence="6 7" id="KW-0315">Glutamine amidotransferase</keyword>
<comment type="domain">
    <text evidence="7">Comprises of two domains. The C-terminal domain contains the binding site for glutamine and catalyzes the hydrolysis of this substrate to glutamate and ammonia. The N-terminal domain is anticipated to bind ATP and hydrogenobyrinate and catalyzes the ultimate synthesis of the diamide product. The ammonia produced via the glutaminase domain is probably translocated to the adjacent domain via a molecular tunnel, where it reacts with an activated intermediate.</text>
</comment>
<evidence type="ECO:0000259" key="9">
    <source>
        <dbReference type="Pfam" id="PF00155"/>
    </source>
</evidence>
<feature type="region of interest" description="Disordered" evidence="8">
    <location>
        <begin position="419"/>
        <end position="441"/>
    </location>
</feature>
<dbReference type="Gene3D" id="3.40.640.10">
    <property type="entry name" value="Type I PLP-dependent aspartate aminotransferase-like (Major domain)"/>
    <property type="match status" value="1"/>
</dbReference>
<dbReference type="STRING" id="630515.SAMN04489812_5212"/>
<evidence type="ECO:0000313" key="12">
    <source>
        <dbReference type="EMBL" id="SDT32870.1"/>
    </source>
</evidence>